<evidence type="ECO:0000256" key="1">
    <source>
        <dbReference type="SAM" id="MobiDB-lite"/>
    </source>
</evidence>
<feature type="compositionally biased region" description="Basic residues" evidence="1">
    <location>
        <begin position="61"/>
        <end position="76"/>
    </location>
</feature>
<keyword evidence="4" id="KW-1185">Reference proteome</keyword>
<feature type="signal peptide" evidence="2">
    <location>
        <begin position="1"/>
        <end position="18"/>
    </location>
</feature>
<sequence length="83" mass="9825">MPLLQVFAVISLLNVTLKFLFTRKQETEFTSKTPGSRNKSREENHSEKAAKETLREEEKKKRQMKKKERGRCKKGRRTESKTK</sequence>
<organism evidence="3 4">
    <name type="scientific">Caerostris extrusa</name>
    <name type="common">Bark spider</name>
    <name type="synonym">Caerostris bankana</name>
    <dbReference type="NCBI Taxonomy" id="172846"/>
    <lineage>
        <taxon>Eukaryota</taxon>
        <taxon>Metazoa</taxon>
        <taxon>Ecdysozoa</taxon>
        <taxon>Arthropoda</taxon>
        <taxon>Chelicerata</taxon>
        <taxon>Arachnida</taxon>
        <taxon>Araneae</taxon>
        <taxon>Araneomorphae</taxon>
        <taxon>Entelegynae</taxon>
        <taxon>Araneoidea</taxon>
        <taxon>Araneidae</taxon>
        <taxon>Caerostris</taxon>
    </lineage>
</organism>
<feature type="region of interest" description="Disordered" evidence="1">
    <location>
        <begin position="26"/>
        <end position="83"/>
    </location>
</feature>
<keyword evidence="2" id="KW-0732">Signal</keyword>
<feature type="compositionally biased region" description="Basic and acidic residues" evidence="1">
    <location>
        <begin position="39"/>
        <end position="60"/>
    </location>
</feature>
<dbReference type="AlphaFoldDB" id="A0AAV4MJ83"/>
<comment type="caution">
    <text evidence="3">The sequence shown here is derived from an EMBL/GenBank/DDBJ whole genome shotgun (WGS) entry which is preliminary data.</text>
</comment>
<dbReference type="Proteomes" id="UP001054945">
    <property type="component" value="Unassembled WGS sequence"/>
</dbReference>
<proteinExistence type="predicted"/>
<feature type="chain" id="PRO_5043506608" description="Secreted protein" evidence="2">
    <location>
        <begin position="19"/>
        <end position="83"/>
    </location>
</feature>
<evidence type="ECO:0000256" key="2">
    <source>
        <dbReference type="SAM" id="SignalP"/>
    </source>
</evidence>
<evidence type="ECO:0008006" key="5">
    <source>
        <dbReference type="Google" id="ProtNLM"/>
    </source>
</evidence>
<evidence type="ECO:0000313" key="3">
    <source>
        <dbReference type="EMBL" id="GIX71667.1"/>
    </source>
</evidence>
<evidence type="ECO:0000313" key="4">
    <source>
        <dbReference type="Proteomes" id="UP001054945"/>
    </source>
</evidence>
<protein>
    <recommendedName>
        <fullName evidence="5">Secreted protein</fullName>
    </recommendedName>
</protein>
<dbReference type="EMBL" id="BPLR01019776">
    <property type="protein sequence ID" value="GIX71667.1"/>
    <property type="molecule type" value="Genomic_DNA"/>
</dbReference>
<name>A0AAV4MJ83_CAEEX</name>
<reference evidence="3 4" key="1">
    <citation type="submission" date="2021-06" db="EMBL/GenBank/DDBJ databases">
        <title>Caerostris extrusa draft genome.</title>
        <authorList>
            <person name="Kono N."/>
            <person name="Arakawa K."/>
        </authorList>
    </citation>
    <scope>NUCLEOTIDE SEQUENCE [LARGE SCALE GENOMIC DNA]</scope>
</reference>
<gene>
    <name evidence="3" type="ORF">CEXT_649861</name>
</gene>
<accession>A0AAV4MJ83</accession>